<keyword evidence="3" id="KW-1185">Reference proteome</keyword>
<reference evidence="2 3" key="1">
    <citation type="submission" date="2018-04" db="EMBL/GenBank/DDBJ databases">
        <title>The genome of golden apple snail Pomacea canaliculata provides insight into stress tolerance and invasive adaptation.</title>
        <authorList>
            <person name="Liu C."/>
            <person name="Liu B."/>
            <person name="Ren Y."/>
            <person name="Zhang Y."/>
            <person name="Wang H."/>
            <person name="Li S."/>
            <person name="Jiang F."/>
            <person name="Yin L."/>
            <person name="Zhang G."/>
            <person name="Qian W."/>
            <person name="Fan W."/>
        </authorList>
    </citation>
    <scope>NUCLEOTIDE SEQUENCE [LARGE SCALE GENOMIC DNA]</scope>
    <source>
        <strain evidence="2">SZHN2017</strain>
        <tissue evidence="2">Muscle</tissue>
    </source>
</reference>
<dbReference type="EMBL" id="PZQS01000001">
    <property type="protein sequence ID" value="PVD38245.1"/>
    <property type="molecule type" value="Genomic_DNA"/>
</dbReference>
<protein>
    <submittedName>
        <fullName evidence="2">Uncharacterized protein</fullName>
    </submittedName>
</protein>
<feature type="compositionally biased region" description="Basic and acidic residues" evidence="1">
    <location>
        <begin position="59"/>
        <end position="70"/>
    </location>
</feature>
<gene>
    <name evidence="2" type="ORF">C0Q70_00856</name>
</gene>
<evidence type="ECO:0000313" key="3">
    <source>
        <dbReference type="Proteomes" id="UP000245119"/>
    </source>
</evidence>
<name>A0A2T7PXU0_POMCA</name>
<comment type="caution">
    <text evidence="2">The sequence shown here is derived from an EMBL/GenBank/DDBJ whole genome shotgun (WGS) entry which is preliminary data.</text>
</comment>
<accession>A0A2T7PXU0</accession>
<sequence length="128" mass="14436">MEGIGLAICSEQKLKENALSLYFRDIEAESREHQYLKLQARIPAKFDTYTSPYFPKAHPTVDGRVGKERQPGGGKMDIVITKLTSRSAGPLRPRSPTTKRSSLLMRRLISTSKITFIREDEIANAKLD</sequence>
<evidence type="ECO:0000313" key="2">
    <source>
        <dbReference type="EMBL" id="PVD38245.1"/>
    </source>
</evidence>
<evidence type="ECO:0000256" key="1">
    <source>
        <dbReference type="SAM" id="MobiDB-lite"/>
    </source>
</evidence>
<dbReference type="Proteomes" id="UP000245119">
    <property type="component" value="Linkage Group LG1"/>
</dbReference>
<organism evidence="2 3">
    <name type="scientific">Pomacea canaliculata</name>
    <name type="common">Golden apple snail</name>
    <dbReference type="NCBI Taxonomy" id="400727"/>
    <lineage>
        <taxon>Eukaryota</taxon>
        <taxon>Metazoa</taxon>
        <taxon>Spiralia</taxon>
        <taxon>Lophotrochozoa</taxon>
        <taxon>Mollusca</taxon>
        <taxon>Gastropoda</taxon>
        <taxon>Caenogastropoda</taxon>
        <taxon>Architaenioglossa</taxon>
        <taxon>Ampullarioidea</taxon>
        <taxon>Ampullariidae</taxon>
        <taxon>Pomacea</taxon>
    </lineage>
</organism>
<dbReference type="AlphaFoldDB" id="A0A2T7PXU0"/>
<proteinExistence type="predicted"/>
<feature type="region of interest" description="Disordered" evidence="1">
    <location>
        <begin position="57"/>
        <end position="76"/>
    </location>
</feature>